<dbReference type="PANTHER" id="PTHR48081">
    <property type="entry name" value="AB HYDROLASE SUPERFAMILY PROTEIN C4A8.06C"/>
    <property type="match status" value="1"/>
</dbReference>
<dbReference type="Pfam" id="PF20434">
    <property type="entry name" value="BD-FAE"/>
    <property type="match status" value="1"/>
</dbReference>
<dbReference type="EMBL" id="KV878595">
    <property type="protein sequence ID" value="OJJ54078.1"/>
    <property type="molecule type" value="Genomic_DNA"/>
</dbReference>
<dbReference type="GeneID" id="63759014"/>
<dbReference type="InterPro" id="IPR050300">
    <property type="entry name" value="GDXG_lipolytic_enzyme"/>
</dbReference>
<evidence type="ECO:0008006" key="6">
    <source>
        <dbReference type="Google" id="ProtNLM"/>
    </source>
</evidence>
<dbReference type="GO" id="GO:0008236">
    <property type="term" value="F:serine-type peptidase activity"/>
    <property type="evidence" value="ECO:0007669"/>
    <property type="project" value="InterPro"/>
</dbReference>
<dbReference type="Proteomes" id="UP000184356">
    <property type="component" value="Unassembled WGS sequence"/>
</dbReference>
<dbReference type="STRING" id="1036612.A0A1L9T3T6"/>
<feature type="domain" description="Peptidase S9 prolyl oligopeptidase catalytic" evidence="2">
    <location>
        <begin position="250"/>
        <end position="328"/>
    </location>
</feature>
<dbReference type="Pfam" id="PF00326">
    <property type="entry name" value="Peptidase_S9"/>
    <property type="match status" value="1"/>
</dbReference>
<dbReference type="OrthoDB" id="19653at2759"/>
<gene>
    <name evidence="4" type="ORF">ASPSYDRAFT_160856</name>
</gene>
<evidence type="ECO:0000259" key="2">
    <source>
        <dbReference type="Pfam" id="PF00326"/>
    </source>
</evidence>
<dbReference type="PANTHER" id="PTHR48081:SF3">
    <property type="entry name" value="ALPHA_BETA HYDROLASE FOLD-3 DOMAIN-CONTAINING PROTEIN"/>
    <property type="match status" value="1"/>
</dbReference>
<name>A0A1L9T3T6_9EURO</name>
<organism evidence="4 5">
    <name type="scientific">Aspergillus sydowii CBS 593.65</name>
    <dbReference type="NCBI Taxonomy" id="1036612"/>
    <lineage>
        <taxon>Eukaryota</taxon>
        <taxon>Fungi</taxon>
        <taxon>Dikarya</taxon>
        <taxon>Ascomycota</taxon>
        <taxon>Pezizomycotina</taxon>
        <taxon>Eurotiomycetes</taxon>
        <taxon>Eurotiomycetidae</taxon>
        <taxon>Eurotiales</taxon>
        <taxon>Aspergillaceae</taxon>
        <taxon>Aspergillus</taxon>
        <taxon>Aspergillus subgen. Nidulantes</taxon>
    </lineage>
</organism>
<dbReference type="InterPro" id="IPR049492">
    <property type="entry name" value="BD-FAE-like_dom"/>
</dbReference>
<dbReference type="RefSeq" id="XP_040697884.1">
    <property type="nucleotide sequence ID" value="XM_040842941.1"/>
</dbReference>
<dbReference type="InterPro" id="IPR029058">
    <property type="entry name" value="AB_hydrolase_fold"/>
</dbReference>
<evidence type="ECO:0000313" key="4">
    <source>
        <dbReference type="EMBL" id="OJJ54078.1"/>
    </source>
</evidence>
<keyword evidence="1" id="KW-0378">Hydrolase</keyword>
<reference evidence="5" key="1">
    <citation type="journal article" date="2017" name="Genome Biol.">
        <title>Comparative genomics reveals high biological diversity and specific adaptations in the industrially and medically important fungal genus Aspergillus.</title>
        <authorList>
            <person name="de Vries R.P."/>
            <person name="Riley R."/>
            <person name="Wiebenga A."/>
            <person name="Aguilar-Osorio G."/>
            <person name="Amillis S."/>
            <person name="Uchima C.A."/>
            <person name="Anderluh G."/>
            <person name="Asadollahi M."/>
            <person name="Askin M."/>
            <person name="Barry K."/>
            <person name="Battaglia E."/>
            <person name="Bayram O."/>
            <person name="Benocci T."/>
            <person name="Braus-Stromeyer S.A."/>
            <person name="Caldana C."/>
            <person name="Canovas D."/>
            <person name="Cerqueira G.C."/>
            <person name="Chen F."/>
            <person name="Chen W."/>
            <person name="Choi C."/>
            <person name="Clum A."/>
            <person name="Dos Santos R.A."/>
            <person name="Damasio A.R."/>
            <person name="Diallinas G."/>
            <person name="Emri T."/>
            <person name="Fekete E."/>
            <person name="Flipphi M."/>
            <person name="Freyberg S."/>
            <person name="Gallo A."/>
            <person name="Gournas C."/>
            <person name="Habgood R."/>
            <person name="Hainaut M."/>
            <person name="Harispe M.L."/>
            <person name="Henrissat B."/>
            <person name="Hilden K.S."/>
            <person name="Hope R."/>
            <person name="Hossain A."/>
            <person name="Karabika E."/>
            <person name="Karaffa L."/>
            <person name="Karanyi Z."/>
            <person name="Krasevec N."/>
            <person name="Kuo A."/>
            <person name="Kusch H."/>
            <person name="LaButti K."/>
            <person name="Lagendijk E.L."/>
            <person name="Lapidus A."/>
            <person name="Levasseur A."/>
            <person name="Lindquist E."/>
            <person name="Lipzen A."/>
            <person name="Logrieco A.F."/>
            <person name="MacCabe A."/>
            <person name="Maekelae M.R."/>
            <person name="Malavazi I."/>
            <person name="Melin P."/>
            <person name="Meyer V."/>
            <person name="Mielnichuk N."/>
            <person name="Miskei M."/>
            <person name="Molnar A.P."/>
            <person name="Mule G."/>
            <person name="Ngan C.Y."/>
            <person name="Orejas M."/>
            <person name="Orosz E."/>
            <person name="Ouedraogo J.P."/>
            <person name="Overkamp K.M."/>
            <person name="Park H.-S."/>
            <person name="Perrone G."/>
            <person name="Piumi F."/>
            <person name="Punt P.J."/>
            <person name="Ram A.F."/>
            <person name="Ramon A."/>
            <person name="Rauscher S."/>
            <person name="Record E."/>
            <person name="Riano-Pachon D.M."/>
            <person name="Robert V."/>
            <person name="Roehrig J."/>
            <person name="Ruller R."/>
            <person name="Salamov A."/>
            <person name="Salih N.S."/>
            <person name="Samson R.A."/>
            <person name="Sandor E."/>
            <person name="Sanguinetti M."/>
            <person name="Schuetze T."/>
            <person name="Sepcic K."/>
            <person name="Shelest E."/>
            <person name="Sherlock G."/>
            <person name="Sophianopoulou V."/>
            <person name="Squina F.M."/>
            <person name="Sun H."/>
            <person name="Susca A."/>
            <person name="Todd R.B."/>
            <person name="Tsang A."/>
            <person name="Unkles S.E."/>
            <person name="van de Wiele N."/>
            <person name="van Rossen-Uffink D."/>
            <person name="Oliveira J.V."/>
            <person name="Vesth T.C."/>
            <person name="Visser J."/>
            <person name="Yu J.-H."/>
            <person name="Zhou M."/>
            <person name="Andersen M.R."/>
            <person name="Archer D.B."/>
            <person name="Baker S.E."/>
            <person name="Benoit I."/>
            <person name="Brakhage A.A."/>
            <person name="Braus G.H."/>
            <person name="Fischer R."/>
            <person name="Frisvad J.C."/>
            <person name="Goldman G.H."/>
            <person name="Houbraken J."/>
            <person name="Oakley B."/>
            <person name="Pocsi I."/>
            <person name="Scazzocchio C."/>
            <person name="Seiboth B."/>
            <person name="vanKuyk P.A."/>
            <person name="Wortman J."/>
            <person name="Dyer P.S."/>
            <person name="Grigoriev I.V."/>
        </authorList>
    </citation>
    <scope>NUCLEOTIDE SEQUENCE [LARGE SCALE GENOMIC DNA]</scope>
    <source>
        <strain evidence="5">CBS 593.65</strain>
    </source>
</reference>
<evidence type="ECO:0000313" key="5">
    <source>
        <dbReference type="Proteomes" id="UP000184356"/>
    </source>
</evidence>
<proteinExistence type="predicted"/>
<protein>
    <recommendedName>
        <fullName evidence="6">Alpha/beta-hydrolase</fullName>
    </recommendedName>
</protein>
<dbReference type="GO" id="GO:0006508">
    <property type="term" value="P:proteolysis"/>
    <property type="evidence" value="ECO:0007669"/>
    <property type="project" value="InterPro"/>
</dbReference>
<feature type="domain" description="BD-FAE-like" evidence="3">
    <location>
        <begin position="21"/>
        <end position="143"/>
    </location>
</feature>
<evidence type="ECO:0000259" key="3">
    <source>
        <dbReference type="Pfam" id="PF20434"/>
    </source>
</evidence>
<dbReference type="VEuPathDB" id="FungiDB:ASPSYDRAFT_160856"/>
<dbReference type="SUPFAM" id="SSF53474">
    <property type="entry name" value="alpha/beta-Hydrolases"/>
    <property type="match status" value="1"/>
</dbReference>
<dbReference type="InterPro" id="IPR001375">
    <property type="entry name" value="Peptidase_S9_cat"/>
</dbReference>
<accession>A0A1L9T3T6</accession>
<keyword evidence="5" id="KW-1185">Reference proteome</keyword>
<sequence>MPPTPLTAVYKQINSSTITTDIYLPAHPPPQSNNGLYPVLINIHGGAFMLGHSSMVSMPQITDCLARGWIVICPNHRLCPGIDVRSGAMADIRDLLGWIYDGSLDRFLEKQGQDRYMYKTDTDRVMAFGTSSGGFLALALGYDTPRPPRAILNFYGAVHFTHPFWRAPLPHVKSKLPPGGFTSEFLQRVYIEFPIPTTSGISLEGQGQGQDAPNKPDFSRPRDAFALTQIADGTVLDAIFPAACGDVTEIDPVARVEEGFPATAIVHGDADMMVSVDVSRKLFDVLKGKGVECELIEVPGEDHTFAMGMEVGSRAWEVSRRGFDFLERIIWA</sequence>
<dbReference type="Gene3D" id="3.40.50.1820">
    <property type="entry name" value="alpha/beta hydrolase"/>
    <property type="match status" value="1"/>
</dbReference>
<evidence type="ECO:0000256" key="1">
    <source>
        <dbReference type="ARBA" id="ARBA00022801"/>
    </source>
</evidence>
<dbReference type="AlphaFoldDB" id="A0A1L9T3T6"/>